<name>A0A224XNB3_9HEMI</name>
<dbReference type="EMBL" id="GFTR01002440">
    <property type="protein sequence ID" value="JAW13986.1"/>
    <property type="molecule type" value="Transcribed_RNA"/>
</dbReference>
<keyword evidence="1" id="KW-0472">Membrane</keyword>
<organism evidence="2">
    <name type="scientific">Panstrongylus lignarius</name>
    <dbReference type="NCBI Taxonomy" id="156445"/>
    <lineage>
        <taxon>Eukaryota</taxon>
        <taxon>Metazoa</taxon>
        <taxon>Ecdysozoa</taxon>
        <taxon>Arthropoda</taxon>
        <taxon>Hexapoda</taxon>
        <taxon>Insecta</taxon>
        <taxon>Pterygota</taxon>
        <taxon>Neoptera</taxon>
        <taxon>Paraneoptera</taxon>
        <taxon>Hemiptera</taxon>
        <taxon>Heteroptera</taxon>
        <taxon>Panheteroptera</taxon>
        <taxon>Cimicomorpha</taxon>
        <taxon>Reduviidae</taxon>
        <taxon>Triatominae</taxon>
        <taxon>Panstrongylus</taxon>
    </lineage>
</organism>
<evidence type="ECO:0000313" key="2">
    <source>
        <dbReference type="EMBL" id="JAW13986.1"/>
    </source>
</evidence>
<proteinExistence type="predicted"/>
<protein>
    <submittedName>
        <fullName evidence="2">Uncharacterized protein</fullName>
    </submittedName>
</protein>
<dbReference type="AlphaFoldDB" id="A0A224XNB3"/>
<accession>A0A224XNB3</accession>
<keyword evidence="1" id="KW-1133">Transmembrane helix</keyword>
<evidence type="ECO:0000256" key="1">
    <source>
        <dbReference type="SAM" id="Phobius"/>
    </source>
</evidence>
<keyword evidence="1" id="KW-0812">Transmembrane</keyword>
<reference evidence="2" key="1">
    <citation type="journal article" date="2018" name="PLoS Negl. Trop. Dis.">
        <title>An insight into the salivary gland and fat body transcriptome of Panstrongylus lignarius (Hemiptera: Heteroptera), the main vector of Chagas disease in Peru.</title>
        <authorList>
            <person name="Nevoa J.C."/>
            <person name="Mendes M.T."/>
            <person name="da Silva M.V."/>
            <person name="Soares S.C."/>
            <person name="Oliveira C.J.F."/>
            <person name="Ribeiro J.M.C."/>
        </authorList>
    </citation>
    <scope>NUCLEOTIDE SEQUENCE</scope>
</reference>
<feature type="transmembrane region" description="Helical" evidence="1">
    <location>
        <begin position="6"/>
        <end position="33"/>
    </location>
</feature>
<sequence>MFPIFIFAFSIIVIASVSSISSAFLTFFCSSTSCRFSISSSRTNLFLLSISFRSFSSISLISFFMNAMSSLSSACLASFSLRLCSSPFRNISINCLPNSRFFSNSLAFISATSFLYNFTSSIIFLAHSFSRSSSSSLAFLANSI</sequence>
<feature type="transmembrane region" description="Helical" evidence="1">
    <location>
        <begin position="106"/>
        <end position="126"/>
    </location>
</feature>